<evidence type="ECO:0008006" key="3">
    <source>
        <dbReference type="Google" id="ProtNLM"/>
    </source>
</evidence>
<evidence type="ECO:0000313" key="2">
    <source>
        <dbReference type="Proteomes" id="UP001253637"/>
    </source>
</evidence>
<protein>
    <recommendedName>
        <fullName evidence="3">Ankyrin repeat domain containing protein</fullName>
    </recommendedName>
</protein>
<name>A0A811BS40_9VIRU</name>
<organism evidence="1 2">
    <name type="scientific">Pandoravirus japonicus</name>
    <dbReference type="NCBI Taxonomy" id="2823154"/>
    <lineage>
        <taxon>Viruses</taxon>
        <taxon>Pandoravirus</taxon>
    </lineage>
</organism>
<reference evidence="1" key="1">
    <citation type="submission" date="2021-04" db="EMBL/GenBank/DDBJ databases">
        <title>Draft Genome Sequence of Pandoravirus japonicus, Isolated from the Sabaishi River of Niigata, Japan.</title>
        <authorList>
            <person name="Hosokawa N."/>
            <person name="Takahashi H."/>
            <person name="Aoki K."/>
            <person name="Takemura M."/>
        </authorList>
    </citation>
    <scope>NUCLEOTIDE SEQUENCE</scope>
</reference>
<dbReference type="EMBL" id="LC625835">
    <property type="protein sequence ID" value="BCU03896.1"/>
    <property type="molecule type" value="Genomic_DNA"/>
</dbReference>
<proteinExistence type="predicted"/>
<evidence type="ECO:0000313" key="1">
    <source>
        <dbReference type="EMBL" id="BCU03896.1"/>
    </source>
</evidence>
<sequence length="575" mass="60652">MDCDPIQTYTIADAAVDGTDWVDSAVIATPATATVGVGGPSSPPSPVSFEALPAEVLAHVASLATCGRDLVAWRTASGAPIDLALRDLAGAHMRRHGPTSLFGVGIPLDMWCRALKHQGLPIDVTWVGAAARTSRADIIEWLCEQAFRALAMSTPAAGGSLVRGSAPFAQCRGRYCGNNATYAHAPELNAACAALYGALDAPIDEAAVFRCLVAQMCRFELAIDPRAVRGAFSRAMKRRRTDVALNAHDMLTTMLGGTCGCVLDPYYSAHMGDKGDPVAIHRLTRAGCRGVKPLSKGALEDALREGDAKRVRAIVDLVGALPVGARLIVEAAEAGNVDAVAIAHTMRLYVCDSGIISTAAAKGQLAVVAWAAGALQTPHDGDRPPDRPIAAWHTGAAAYGAVQGDQRDVLAWLLARPDAEAVVTVGVARMAVACGRLRLMEDIHAVNPRHFDRWRPLDTALAHHDLVPVAKTLVEWGAQPDSGTYAQALLHGRQRALAYLCAHCDTKGLQGAVDAVTGLALRSTSALVWVRQNMRAVCVAEARAATMAMLGDRDRARLNELAAAECWCARCSALS</sequence>
<dbReference type="Proteomes" id="UP001253637">
    <property type="component" value="Segment"/>
</dbReference>
<accession>A0A811BS40</accession>